<keyword evidence="4" id="KW-0769">Symport</keyword>
<comment type="subcellular location">
    <subcellularLocation>
        <location evidence="1">Membrane</location>
        <topology evidence="1">Multi-pass membrane protein</topology>
    </subcellularLocation>
</comment>
<dbReference type="AlphaFoldDB" id="A0AA49GL52"/>
<feature type="transmembrane region" description="Helical" evidence="7">
    <location>
        <begin position="139"/>
        <end position="157"/>
    </location>
</feature>
<organism evidence="8">
    <name type="scientific">Roseihalotalea indica</name>
    <dbReference type="NCBI Taxonomy" id="2867963"/>
    <lineage>
        <taxon>Bacteria</taxon>
        <taxon>Pseudomonadati</taxon>
        <taxon>Bacteroidota</taxon>
        <taxon>Cytophagia</taxon>
        <taxon>Cytophagales</taxon>
        <taxon>Catalimonadaceae</taxon>
        <taxon>Roseihalotalea</taxon>
    </lineage>
</organism>
<reference evidence="8" key="1">
    <citation type="journal article" date="2023" name="Comput. Struct. Biotechnol. J.">
        <title>Discovery of a novel marine Bacteroidetes with a rich repertoire of carbohydrate-active enzymes.</title>
        <authorList>
            <person name="Chen B."/>
            <person name="Liu G."/>
            <person name="Chen Q."/>
            <person name="Wang H."/>
            <person name="Liu L."/>
            <person name="Tang K."/>
        </authorList>
    </citation>
    <scope>NUCLEOTIDE SEQUENCE</scope>
    <source>
        <strain evidence="8">TK19036</strain>
    </source>
</reference>
<reference evidence="8" key="2">
    <citation type="journal article" date="2024" name="Antonie Van Leeuwenhoek">
        <title>Roseihalotalea indica gen. nov., sp. nov., a halophilic Bacteroidetes from mesopelagic Southwest Indian Ocean with higher carbohydrate metabolic potential.</title>
        <authorList>
            <person name="Chen B."/>
            <person name="Zhang M."/>
            <person name="Lin D."/>
            <person name="Ye J."/>
            <person name="Tang K."/>
        </authorList>
    </citation>
    <scope>NUCLEOTIDE SEQUENCE</scope>
    <source>
        <strain evidence="8">TK19036</strain>
    </source>
</reference>
<feature type="transmembrane region" description="Helical" evidence="7">
    <location>
        <begin position="100"/>
        <end position="119"/>
    </location>
</feature>
<evidence type="ECO:0000256" key="7">
    <source>
        <dbReference type="SAM" id="Phobius"/>
    </source>
</evidence>
<dbReference type="Gene3D" id="1.20.1740.10">
    <property type="entry name" value="Amino acid/polyamine transporter I"/>
    <property type="match status" value="1"/>
</dbReference>
<dbReference type="GO" id="GO:0005886">
    <property type="term" value="C:plasma membrane"/>
    <property type="evidence" value="ECO:0007669"/>
    <property type="project" value="TreeGrafter"/>
</dbReference>
<name>A0AA49GL52_9BACT</name>
<feature type="transmembrane region" description="Helical" evidence="7">
    <location>
        <begin position="392"/>
        <end position="413"/>
    </location>
</feature>
<evidence type="ECO:0000256" key="1">
    <source>
        <dbReference type="ARBA" id="ARBA00004141"/>
    </source>
</evidence>
<evidence type="ECO:0000256" key="2">
    <source>
        <dbReference type="ARBA" id="ARBA00022448"/>
    </source>
</evidence>
<feature type="transmembrane region" description="Helical" evidence="7">
    <location>
        <begin position="284"/>
        <end position="311"/>
    </location>
</feature>
<evidence type="ECO:0000256" key="5">
    <source>
        <dbReference type="ARBA" id="ARBA00022989"/>
    </source>
</evidence>
<keyword evidence="2" id="KW-0813">Transport</keyword>
<dbReference type="GO" id="GO:0005384">
    <property type="term" value="F:manganese ion transmembrane transporter activity"/>
    <property type="evidence" value="ECO:0007669"/>
    <property type="project" value="TreeGrafter"/>
</dbReference>
<keyword evidence="6 7" id="KW-0472">Membrane</keyword>
<dbReference type="GO" id="GO:0015293">
    <property type="term" value="F:symporter activity"/>
    <property type="evidence" value="ECO:0007669"/>
    <property type="project" value="UniProtKB-KW"/>
</dbReference>
<dbReference type="GO" id="GO:0034755">
    <property type="term" value="P:iron ion transmembrane transport"/>
    <property type="evidence" value="ECO:0007669"/>
    <property type="project" value="TreeGrafter"/>
</dbReference>
<evidence type="ECO:0000256" key="3">
    <source>
        <dbReference type="ARBA" id="ARBA00022692"/>
    </source>
</evidence>
<dbReference type="PANTHER" id="PTHR11706:SF33">
    <property type="entry name" value="NATURAL RESISTANCE-ASSOCIATED MACROPHAGE PROTEIN 2"/>
    <property type="match status" value="1"/>
</dbReference>
<feature type="transmembrane region" description="Helical" evidence="7">
    <location>
        <begin position="356"/>
        <end position="380"/>
    </location>
</feature>
<feature type="transmembrane region" description="Helical" evidence="7">
    <location>
        <begin position="60"/>
        <end position="79"/>
    </location>
</feature>
<evidence type="ECO:0000313" key="8">
    <source>
        <dbReference type="EMBL" id="WKN35403.1"/>
    </source>
</evidence>
<dbReference type="PANTHER" id="PTHR11706">
    <property type="entry name" value="SOLUTE CARRIER PROTEIN FAMILY 11 MEMBER"/>
    <property type="match status" value="1"/>
</dbReference>
<dbReference type="InterPro" id="IPR001046">
    <property type="entry name" value="NRAMP_fam"/>
</dbReference>
<evidence type="ECO:0000256" key="4">
    <source>
        <dbReference type="ARBA" id="ARBA00022847"/>
    </source>
</evidence>
<feature type="transmembrane region" description="Helical" evidence="7">
    <location>
        <begin position="243"/>
        <end position="264"/>
    </location>
</feature>
<feature type="transmembrane region" description="Helical" evidence="7">
    <location>
        <begin position="164"/>
        <end position="183"/>
    </location>
</feature>
<keyword evidence="5 7" id="KW-1133">Transmembrane helix</keyword>
<feature type="transmembrane region" description="Helical" evidence="7">
    <location>
        <begin position="203"/>
        <end position="223"/>
    </location>
</feature>
<protein>
    <submittedName>
        <fullName evidence="8">Nramp family divalent metal transporter</fullName>
    </submittedName>
</protein>
<keyword evidence="3 7" id="KW-0812">Transmembrane</keyword>
<accession>A0AA49GL52</accession>
<evidence type="ECO:0000256" key="6">
    <source>
        <dbReference type="ARBA" id="ARBA00023136"/>
    </source>
</evidence>
<dbReference type="NCBIfam" id="NF037982">
    <property type="entry name" value="Nramp_1"/>
    <property type="match status" value="1"/>
</dbReference>
<dbReference type="GO" id="GO:0015086">
    <property type="term" value="F:cadmium ion transmembrane transporter activity"/>
    <property type="evidence" value="ECO:0007669"/>
    <property type="project" value="TreeGrafter"/>
</dbReference>
<proteinExistence type="predicted"/>
<dbReference type="EMBL" id="CP120682">
    <property type="protein sequence ID" value="WKN35403.1"/>
    <property type="molecule type" value="Genomic_DNA"/>
</dbReference>
<feature type="transmembrane region" description="Helical" evidence="7">
    <location>
        <begin position="331"/>
        <end position="350"/>
    </location>
</feature>
<sequence>MYKERYTTEQSDQNLNHQPASVTRKWLSYLGPGIITAALVFGPGSLTVTSKLGAMFGYQLLWAIMVAVFFMIIFTEMGARVGMVTQTSLLTLFKEKWGKGASITLGICIFLITASFQAGNTVGASLAFAELFQTEVKPWVVVFTLMALTLLFFSSFYKILEKVMIALVGLMLLSFFITLLLAKPNLSSLLEGLIPGIPSGSEMLTIALIASSFSVVGSFYQSYLVREKGWKADSMRQGKRESIAGILILGLISSFILINAAAILHPQGIQVNSATDMGLALAPLYGSTATYIFMLGLFAASFSSLIGNATIGGSLLSDAFSLGYHLNQKNVRMMIMLVMLIGAGIAFTFGRLPLELIIFAQAITVVIAPLIGIALLIIANDRQLMGEQRNKLWKNIGGVLGLLLLIFLSASHIRSFIIN</sequence>
<feature type="transmembrane region" description="Helical" evidence="7">
    <location>
        <begin position="26"/>
        <end position="48"/>
    </location>
</feature>
<dbReference type="Pfam" id="PF01566">
    <property type="entry name" value="Nramp"/>
    <property type="match status" value="1"/>
</dbReference>
<gene>
    <name evidence="8" type="ORF">K4G66_23800</name>
</gene>